<proteinExistence type="predicted"/>
<sequence>MPGHSVSPETLAPFSSDFDVVQLISRNDCSVSVSNHPCPRSGWPDESVGVWRPMDSITDSKGVVGSKSIGCQETLSLAALDLPQRARCTT</sequence>
<evidence type="ECO:0000313" key="1">
    <source>
        <dbReference type="EMBL" id="TWU40434.1"/>
    </source>
</evidence>
<protein>
    <submittedName>
        <fullName evidence="1">Uncharacterized protein</fullName>
    </submittedName>
</protein>
<dbReference type="EMBL" id="SJPV01000002">
    <property type="protein sequence ID" value="TWU40434.1"/>
    <property type="molecule type" value="Genomic_DNA"/>
</dbReference>
<evidence type="ECO:0000313" key="2">
    <source>
        <dbReference type="Proteomes" id="UP000319143"/>
    </source>
</evidence>
<accession>A0A5C6DW14</accession>
<name>A0A5C6DW14_9BACT</name>
<organism evidence="1 2">
    <name type="scientific">Novipirellula artificiosorum</name>
    <dbReference type="NCBI Taxonomy" id="2528016"/>
    <lineage>
        <taxon>Bacteria</taxon>
        <taxon>Pseudomonadati</taxon>
        <taxon>Planctomycetota</taxon>
        <taxon>Planctomycetia</taxon>
        <taxon>Pirellulales</taxon>
        <taxon>Pirellulaceae</taxon>
        <taxon>Novipirellula</taxon>
    </lineage>
</organism>
<keyword evidence="2" id="KW-1185">Reference proteome</keyword>
<comment type="caution">
    <text evidence="1">The sequence shown here is derived from an EMBL/GenBank/DDBJ whole genome shotgun (WGS) entry which is preliminary data.</text>
</comment>
<gene>
    <name evidence="1" type="ORF">Poly41_12670</name>
</gene>
<dbReference type="AlphaFoldDB" id="A0A5C6DW14"/>
<dbReference type="Proteomes" id="UP000319143">
    <property type="component" value="Unassembled WGS sequence"/>
</dbReference>
<reference evidence="1 2" key="1">
    <citation type="submission" date="2019-02" db="EMBL/GenBank/DDBJ databases">
        <title>Deep-cultivation of Planctomycetes and their phenomic and genomic characterization uncovers novel biology.</title>
        <authorList>
            <person name="Wiegand S."/>
            <person name="Jogler M."/>
            <person name="Boedeker C."/>
            <person name="Pinto D."/>
            <person name="Vollmers J."/>
            <person name="Rivas-Marin E."/>
            <person name="Kohn T."/>
            <person name="Peeters S.H."/>
            <person name="Heuer A."/>
            <person name="Rast P."/>
            <person name="Oberbeckmann S."/>
            <person name="Bunk B."/>
            <person name="Jeske O."/>
            <person name="Meyerdierks A."/>
            <person name="Storesund J.E."/>
            <person name="Kallscheuer N."/>
            <person name="Luecker S."/>
            <person name="Lage O.M."/>
            <person name="Pohl T."/>
            <person name="Merkel B.J."/>
            <person name="Hornburger P."/>
            <person name="Mueller R.-W."/>
            <person name="Bruemmer F."/>
            <person name="Labrenz M."/>
            <person name="Spormann A.M."/>
            <person name="Op Den Camp H."/>
            <person name="Overmann J."/>
            <person name="Amann R."/>
            <person name="Jetten M.S.M."/>
            <person name="Mascher T."/>
            <person name="Medema M.H."/>
            <person name="Devos D.P."/>
            <person name="Kaster A.-K."/>
            <person name="Ovreas L."/>
            <person name="Rohde M."/>
            <person name="Galperin M.Y."/>
            <person name="Jogler C."/>
        </authorList>
    </citation>
    <scope>NUCLEOTIDE SEQUENCE [LARGE SCALE GENOMIC DNA]</scope>
    <source>
        <strain evidence="1 2">Poly41</strain>
    </source>
</reference>